<evidence type="ECO:0000313" key="4">
    <source>
        <dbReference type="Proteomes" id="UP000799537"/>
    </source>
</evidence>
<protein>
    <recommendedName>
        <fullName evidence="5">Cytochrome P450</fullName>
    </recommendedName>
</protein>
<accession>A0A6A6C1E9</accession>
<dbReference type="PRINTS" id="PR00385">
    <property type="entry name" value="P450"/>
</dbReference>
<keyword evidence="2" id="KW-0812">Transmembrane</keyword>
<dbReference type="GO" id="GO:0020037">
    <property type="term" value="F:heme binding"/>
    <property type="evidence" value="ECO:0007669"/>
    <property type="project" value="InterPro"/>
</dbReference>
<evidence type="ECO:0000256" key="1">
    <source>
        <dbReference type="PIRSR" id="PIRSR602401-1"/>
    </source>
</evidence>
<proteinExistence type="predicted"/>
<keyword evidence="4" id="KW-1185">Reference proteome</keyword>
<dbReference type="InterPro" id="IPR002401">
    <property type="entry name" value="Cyt_P450_E_grp-I"/>
</dbReference>
<dbReference type="PRINTS" id="PR00463">
    <property type="entry name" value="EP450I"/>
</dbReference>
<dbReference type="SUPFAM" id="SSF48264">
    <property type="entry name" value="Cytochrome P450"/>
    <property type="match status" value="1"/>
</dbReference>
<dbReference type="RefSeq" id="XP_033660528.1">
    <property type="nucleotide sequence ID" value="XM_033818972.1"/>
</dbReference>
<dbReference type="AlphaFoldDB" id="A0A6A6C1E9"/>
<dbReference type="Proteomes" id="UP000799537">
    <property type="component" value="Unassembled WGS sequence"/>
</dbReference>
<gene>
    <name evidence="3" type="ORF">M409DRAFT_70942</name>
</gene>
<sequence length="511" mass="57170">MPATVLQDTTLFLSTYPLTSLLTFIFLVSISYIIYQTVLHPLARFPGPIICSLSDSYKLWITATDCVPEAMVALHAKYGDIVRIGPSDLHFNQPEAVEGIYKRGWPKGDFYLGFDQKNPGLFSERNEVVHGKRKRMFGNNFTPTAIRSYESIVDGRYAILRKQLDRFAESGEVFDLRKYITYCIVDILGELAFSEAFGNQDDEDPKKIPRVSEALWSCCVAGSMPSMAGAMEWLKDHLPQSAEVAELLEGRNVIFRLALTNIEKRSKKLNLDERPDMLGRIIAASEEGTGAKLTQAQVMAEAITLVVGGTHTTGNTLHLLFANLARNEEYLKRCVKEIDERLPALEVGKPCYEITGLEEKLDFVKACIKENFRKDPVGTFNMPRTVPEQGASIAGVQIPAGTQVSMNIHAFHHNPSVWGPDHDVFDPDRWYDQRNDGLSNLVIPYSVGKRSCVGQNLANANVLKMTTTLLRCYEFEFVNKDEPMVVVSHGDSDLRTPVLVKVKRRGPVFAG</sequence>
<dbReference type="GO" id="GO:0005506">
    <property type="term" value="F:iron ion binding"/>
    <property type="evidence" value="ECO:0007669"/>
    <property type="project" value="InterPro"/>
</dbReference>
<reference evidence="3" key="1">
    <citation type="journal article" date="2020" name="Stud. Mycol.">
        <title>101 Dothideomycetes genomes: a test case for predicting lifestyles and emergence of pathogens.</title>
        <authorList>
            <person name="Haridas S."/>
            <person name="Albert R."/>
            <person name="Binder M."/>
            <person name="Bloem J."/>
            <person name="Labutti K."/>
            <person name="Salamov A."/>
            <person name="Andreopoulos B."/>
            <person name="Baker S."/>
            <person name="Barry K."/>
            <person name="Bills G."/>
            <person name="Bluhm B."/>
            <person name="Cannon C."/>
            <person name="Castanera R."/>
            <person name="Culley D."/>
            <person name="Daum C."/>
            <person name="Ezra D."/>
            <person name="Gonzalez J."/>
            <person name="Henrissat B."/>
            <person name="Kuo A."/>
            <person name="Liang C."/>
            <person name="Lipzen A."/>
            <person name="Lutzoni F."/>
            <person name="Magnuson J."/>
            <person name="Mondo S."/>
            <person name="Nolan M."/>
            <person name="Ohm R."/>
            <person name="Pangilinan J."/>
            <person name="Park H.-J."/>
            <person name="Ramirez L."/>
            <person name="Alfaro M."/>
            <person name="Sun H."/>
            <person name="Tritt A."/>
            <person name="Yoshinaga Y."/>
            <person name="Zwiers L.-H."/>
            <person name="Turgeon B."/>
            <person name="Goodwin S."/>
            <person name="Spatafora J."/>
            <person name="Crous P."/>
            <person name="Grigoriev I."/>
        </authorList>
    </citation>
    <scope>NUCLEOTIDE SEQUENCE</scope>
    <source>
        <strain evidence="3">ATCC 36951</strain>
    </source>
</reference>
<evidence type="ECO:0000256" key="2">
    <source>
        <dbReference type="SAM" id="Phobius"/>
    </source>
</evidence>
<feature type="binding site" description="axial binding residue" evidence="1">
    <location>
        <position position="452"/>
    </location>
    <ligand>
        <name>heme</name>
        <dbReference type="ChEBI" id="CHEBI:30413"/>
    </ligand>
    <ligandPart>
        <name>Fe</name>
        <dbReference type="ChEBI" id="CHEBI:18248"/>
    </ligandPart>
</feature>
<dbReference type="EMBL" id="ML993635">
    <property type="protein sequence ID" value="KAF2159639.1"/>
    <property type="molecule type" value="Genomic_DNA"/>
</dbReference>
<dbReference type="Gene3D" id="1.10.630.10">
    <property type="entry name" value="Cytochrome P450"/>
    <property type="match status" value="1"/>
</dbReference>
<feature type="transmembrane region" description="Helical" evidence="2">
    <location>
        <begin position="16"/>
        <end position="35"/>
    </location>
</feature>
<keyword evidence="1" id="KW-0349">Heme</keyword>
<keyword evidence="2" id="KW-1133">Transmembrane helix</keyword>
<dbReference type="PANTHER" id="PTHR24305:SF103">
    <property type="entry name" value="P450, PUTATIVE (EUROFUNG)-RELATED"/>
    <property type="match status" value="1"/>
</dbReference>
<evidence type="ECO:0008006" key="5">
    <source>
        <dbReference type="Google" id="ProtNLM"/>
    </source>
</evidence>
<keyword evidence="1" id="KW-0408">Iron</keyword>
<dbReference type="OrthoDB" id="1470350at2759"/>
<dbReference type="InterPro" id="IPR036396">
    <property type="entry name" value="Cyt_P450_sf"/>
</dbReference>
<dbReference type="PANTHER" id="PTHR24305">
    <property type="entry name" value="CYTOCHROME P450"/>
    <property type="match status" value="1"/>
</dbReference>
<dbReference type="GeneID" id="54572244"/>
<keyword evidence="2" id="KW-0472">Membrane</keyword>
<evidence type="ECO:0000313" key="3">
    <source>
        <dbReference type="EMBL" id="KAF2159639.1"/>
    </source>
</evidence>
<dbReference type="InterPro" id="IPR050121">
    <property type="entry name" value="Cytochrome_P450_monoxygenase"/>
</dbReference>
<organism evidence="3 4">
    <name type="scientific">Zasmidium cellare ATCC 36951</name>
    <dbReference type="NCBI Taxonomy" id="1080233"/>
    <lineage>
        <taxon>Eukaryota</taxon>
        <taxon>Fungi</taxon>
        <taxon>Dikarya</taxon>
        <taxon>Ascomycota</taxon>
        <taxon>Pezizomycotina</taxon>
        <taxon>Dothideomycetes</taxon>
        <taxon>Dothideomycetidae</taxon>
        <taxon>Mycosphaerellales</taxon>
        <taxon>Mycosphaerellaceae</taxon>
        <taxon>Zasmidium</taxon>
    </lineage>
</organism>
<comment type="cofactor">
    <cofactor evidence="1">
        <name>heme</name>
        <dbReference type="ChEBI" id="CHEBI:30413"/>
    </cofactor>
</comment>
<dbReference type="InterPro" id="IPR001128">
    <property type="entry name" value="Cyt_P450"/>
</dbReference>
<name>A0A6A6C1E9_ZASCE</name>
<dbReference type="Pfam" id="PF00067">
    <property type="entry name" value="p450"/>
    <property type="match status" value="1"/>
</dbReference>
<dbReference type="GO" id="GO:0004497">
    <property type="term" value="F:monooxygenase activity"/>
    <property type="evidence" value="ECO:0007669"/>
    <property type="project" value="InterPro"/>
</dbReference>
<keyword evidence="1" id="KW-0479">Metal-binding</keyword>
<dbReference type="GO" id="GO:0016705">
    <property type="term" value="F:oxidoreductase activity, acting on paired donors, with incorporation or reduction of molecular oxygen"/>
    <property type="evidence" value="ECO:0007669"/>
    <property type="project" value="InterPro"/>
</dbReference>